<reference evidence="7" key="1">
    <citation type="journal article" date="2024" name="Int. J. Syst. Evol. Microbiol.">
        <title>Brooklawnia propionicigenes sp. nov., a facultatively anaerobic, propionate-producing bacterium isolated from a methanogenic reactor treating waste from cattle farms.</title>
        <authorList>
            <person name="Akita Y."/>
            <person name="Ueki A."/>
            <person name="Tonouchi A."/>
            <person name="Sugawara Y."/>
            <person name="Honma S."/>
            <person name="Kaku N."/>
            <person name="Ueki K."/>
        </authorList>
    </citation>
    <scope>NUCLEOTIDE SEQUENCE</scope>
    <source>
        <strain evidence="7">SH051</strain>
    </source>
</reference>
<accession>A0AAN0K5U2</accession>
<dbReference type="InterPro" id="IPR003339">
    <property type="entry name" value="ABC/ECF_trnsptr_transmembrane"/>
</dbReference>
<dbReference type="RefSeq" id="WP_286266820.1">
    <property type="nucleotide sequence ID" value="NZ_AP028056.1"/>
</dbReference>
<protein>
    <recommendedName>
        <fullName evidence="9">Energy-coupling factor transporter transmembrane protein EcfT</fullName>
    </recommendedName>
</protein>
<dbReference type="PANTHER" id="PTHR34857:SF2">
    <property type="entry name" value="SLL0384 PROTEIN"/>
    <property type="match status" value="1"/>
</dbReference>
<feature type="transmembrane region" description="Helical" evidence="6">
    <location>
        <begin position="91"/>
        <end position="116"/>
    </location>
</feature>
<dbReference type="GO" id="GO:0005886">
    <property type="term" value="C:plasma membrane"/>
    <property type="evidence" value="ECO:0007669"/>
    <property type="project" value="UniProtKB-ARBA"/>
</dbReference>
<dbReference type="KEGG" id="broo:brsh051_02590"/>
<dbReference type="CDD" id="cd16914">
    <property type="entry name" value="EcfT"/>
    <property type="match status" value="1"/>
</dbReference>
<feature type="transmembrane region" description="Helical" evidence="6">
    <location>
        <begin position="230"/>
        <end position="250"/>
    </location>
</feature>
<dbReference type="InterPro" id="IPR051611">
    <property type="entry name" value="ECF_transporter_component"/>
</dbReference>
<keyword evidence="5 6" id="KW-0472">Membrane</keyword>
<evidence type="ECO:0000313" key="8">
    <source>
        <dbReference type="Proteomes" id="UP001431656"/>
    </source>
</evidence>
<dbReference type="EMBL" id="AP028056">
    <property type="protein sequence ID" value="BEH00978.1"/>
    <property type="molecule type" value="Genomic_DNA"/>
</dbReference>
<evidence type="ECO:0000256" key="1">
    <source>
        <dbReference type="ARBA" id="ARBA00004141"/>
    </source>
</evidence>
<evidence type="ECO:0000256" key="4">
    <source>
        <dbReference type="ARBA" id="ARBA00022989"/>
    </source>
</evidence>
<keyword evidence="3 6" id="KW-0812">Transmembrane</keyword>
<proteinExistence type="predicted"/>
<dbReference type="AlphaFoldDB" id="A0AAN0K5U2"/>
<organism evidence="7 8">
    <name type="scientific">Brooklawnia propionicigenes</name>
    <dbReference type="NCBI Taxonomy" id="3041175"/>
    <lineage>
        <taxon>Bacteria</taxon>
        <taxon>Bacillati</taxon>
        <taxon>Actinomycetota</taxon>
        <taxon>Actinomycetes</taxon>
        <taxon>Propionibacteriales</taxon>
        <taxon>Propionibacteriaceae</taxon>
        <taxon>Brooklawnia</taxon>
    </lineage>
</organism>
<dbReference type="Pfam" id="PF02361">
    <property type="entry name" value="CbiQ"/>
    <property type="match status" value="1"/>
</dbReference>
<comment type="subcellular location">
    <subcellularLocation>
        <location evidence="1">Membrane</location>
        <topology evidence="1">Multi-pass membrane protein</topology>
    </subcellularLocation>
</comment>
<evidence type="ECO:0000256" key="5">
    <source>
        <dbReference type="ARBA" id="ARBA00023136"/>
    </source>
</evidence>
<evidence type="ECO:0008006" key="9">
    <source>
        <dbReference type="Google" id="ProtNLM"/>
    </source>
</evidence>
<keyword evidence="8" id="KW-1185">Reference proteome</keyword>
<sequence>MRLGLPARLAVLVATTLAVMSFTHPLWNFGVLCVVLGLAVWQRLPVAAVWPLIRASLAVFVLVGFCAAFATSDRVLHDPAHLQVLAQWGPLRFTVGGVLMGGTFVLRMLAMIVATWTAIYQISVDDVLDLAARWRLPSWLSILIGSAMAALPNLARRHEQIRQAQQARGQRLDSGGPVERWKANAAIVVPLITSSLLTAESLGVALSVRGYGAHRTMTVMHDVVRRPQEVALSILVLALGVCAVAGRLAWGWGRL</sequence>
<dbReference type="Proteomes" id="UP001431656">
    <property type="component" value="Chromosome"/>
</dbReference>
<evidence type="ECO:0000256" key="6">
    <source>
        <dbReference type="SAM" id="Phobius"/>
    </source>
</evidence>
<keyword evidence="2" id="KW-1003">Cell membrane</keyword>
<dbReference type="PANTHER" id="PTHR34857">
    <property type="entry name" value="SLL0384 PROTEIN"/>
    <property type="match status" value="1"/>
</dbReference>
<evidence type="ECO:0000256" key="2">
    <source>
        <dbReference type="ARBA" id="ARBA00022475"/>
    </source>
</evidence>
<gene>
    <name evidence="7" type="ORF">brsh051_02590</name>
</gene>
<evidence type="ECO:0000256" key="3">
    <source>
        <dbReference type="ARBA" id="ARBA00022692"/>
    </source>
</evidence>
<feature type="transmembrane region" description="Helical" evidence="6">
    <location>
        <begin position="47"/>
        <end position="70"/>
    </location>
</feature>
<evidence type="ECO:0000313" key="7">
    <source>
        <dbReference type="EMBL" id="BEH00978.1"/>
    </source>
</evidence>
<name>A0AAN0K5U2_9ACTN</name>
<keyword evidence="4 6" id="KW-1133">Transmembrane helix</keyword>